<sequence precursor="true">MKLSVSRFLAGVAAALGYVVLAAGASAATVVVNGFESPVAMPVAGAWYAADIRDGGTASVVDLTGMGGDLESNQPLPNGAAMLTTGMANNDKAEVATYADYGDATTVLNTALFGFDYYKQTVAGGNAFAAPSFKIGILAQGGTGDNYGQLVFEPNWNQPGGGSQAPPADAWQSVSIDANTGAGADPSGGWFWTGGFELPNGAGGPPIRSLAEWATAFATADPTDFANARVVSLAMGVGTYNQGQIGYFDNVSIDIPGGLATTFDFQAIPEPTSAVLAAAGCLLTGMRRRK</sequence>
<proteinExistence type="predicted"/>
<feature type="chain" id="PRO_5021948866" description="PEP-CTERM protein-sorting domain-containing protein" evidence="1">
    <location>
        <begin position="28"/>
        <end position="290"/>
    </location>
</feature>
<keyword evidence="3" id="KW-1185">Reference proteome</keyword>
<dbReference type="EMBL" id="CP036349">
    <property type="protein sequence ID" value="QDV72710.1"/>
    <property type="molecule type" value="Genomic_DNA"/>
</dbReference>
<name>A0A518K4J4_9BACT</name>
<organism evidence="2 3">
    <name type="scientific">Botrimarina mediterranea</name>
    <dbReference type="NCBI Taxonomy" id="2528022"/>
    <lineage>
        <taxon>Bacteria</taxon>
        <taxon>Pseudomonadati</taxon>
        <taxon>Planctomycetota</taxon>
        <taxon>Planctomycetia</taxon>
        <taxon>Pirellulales</taxon>
        <taxon>Lacipirellulaceae</taxon>
        <taxon>Botrimarina</taxon>
    </lineage>
</organism>
<evidence type="ECO:0008006" key="4">
    <source>
        <dbReference type="Google" id="ProtNLM"/>
    </source>
</evidence>
<feature type="signal peptide" evidence="1">
    <location>
        <begin position="1"/>
        <end position="27"/>
    </location>
</feature>
<evidence type="ECO:0000313" key="3">
    <source>
        <dbReference type="Proteomes" id="UP000316426"/>
    </source>
</evidence>
<evidence type="ECO:0000313" key="2">
    <source>
        <dbReference type="EMBL" id="QDV72710.1"/>
    </source>
</evidence>
<dbReference type="Proteomes" id="UP000316426">
    <property type="component" value="Chromosome"/>
</dbReference>
<gene>
    <name evidence="2" type="ORF">Spa11_08920</name>
</gene>
<dbReference type="RefSeq" id="WP_145108450.1">
    <property type="nucleotide sequence ID" value="NZ_CP036349.1"/>
</dbReference>
<dbReference type="AlphaFoldDB" id="A0A518K4J4"/>
<accession>A0A518K4J4</accession>
<protein>
    <recommendedName>
        <fullName evidence="4">PEP-CTERM protein-sorting domain-containing protein</fullName>
    </recommendedName>
</protein>
<reference evidence="2 3" key="1">
    <citation type="submission" date="2019-02" db="EMBL/GenBank/DDBJ databases">
        <title>Deep-cultivation of Planctomycetes and their phenomic and genomic characterization uncovers novel biology.</title>
        <authorList>
            <person name="Wiegand S."/>
            <person name="Jogler M."/>
            <person name="Boedeker C."/>
            <person name="Pinto D."/>
            <person name="Vollmers J."/>
            <person name="Rivas-Marin E."/>
            <person name="Kohn T."/>
            <person name="Peeters S.H."/>
            <person name="Heuer A."/>
            <person name="Rast P."/>
            <person name="Oberbeckmann S."/>
            <person name="Bunk B."/>
            <person name="Jeske O."/>
            <person name="Meyerdierks A."/>
            <person name="Storesund J.E."/>
            <person name="Kallscheuer N."/>
            <person name="Luecker S."/>
            <person name="Lage O.M."/>
            <person name="Pohl T."/>
            <person name="Merkel B.J."/>
            <person name="Hornburger P."/>
            <person name="Mueller R.-W."/>
            <person name="Bruemmer F."/>
            <person name="Labrenz M."/>
            <person name="Spormann A.M."/>
            <person name="Op den Camp H."/>
            <person name="Overmann J."/>
            <person name="Amann R."/>
            <person name="Jetten M.S.M."/>
            <person name="Mascher T."/>
            <person name="Medema M.H."/>
            <person name="Devos D.P."/>
            <person name="Kaster A.-K."/>
            <person name="Ovreas L."/>
            <person name="Rohde M."/>
            <person name="Galperin M.Y."/>
            <person name="Jogler C."/>
        </authorList>
    </citation>
    <scope>NUCLEOTIDE SEQUENCE [LARGE SCALE GENOMIC DNA]</scope>
    <source>
        <strain evidence="2 3">Spa11</strain>
    </source>
</reference>
<keyword evidence="1" id="KW-0732">Signal</keyword>
<evidence type="ECO:0000256" key="1">
    <source>
        <dbReference type="SAM" id="SignalP"/>
    </source>
</evidence>
<dbReference type="KEGG" id="bmei:Spa11_08920"/>